<feature type="compositionally biased region" description="Low complexity" evidence="9">
    <location>
        <begin position="51"/>
        <end position="71"/>
    </location>
</feature>
<protein>
    <recommendedName>
        <fullName evidence="2">non-specific protein-tyrosine kinase</fullName>
        <ecNumber evidence="2">2.7.10.2</ecNumber>
    </recommendedName>
</protein>
<sequence>MTNARKREESLIERAAQVYDFGAHLRRRDVVPASEPEAPAQDPVATRLLADDPVALPPAADDPVDATVPEAAPHDQPSADDEPLDLTFDLLAAAPPAPEGAEALSPMAAATLMAIPPELRAGAEEEDAPILYDDGIARIDRAMLAEKGMLVPGAPIGALAEEFRLVKRQLLLNARAIAKGPLGERSRTILVGSGKPGDGKTFCAINLAISLAAERDVEVLLVDSDFAKPDIMASLGLDDSTGLLDILADETLDPEAFVVRTDVPQLSLLPAGKRSHSDTELLASARTGDVIDQLLANDPRRIIVFDTPPALAASPASVLALLVGQVMLVVRADRTTEADVREAVALLDGCEQISLVLNSRSYEPGGGRFGSYYGHQG</sequence>
<evidence type="ECO:0000256" key="9">
    <source>
        <dbReference type="SAM" id="MobiDB-lite"/>
    </source>
</evidence>
<dbReference type="InterPro" id="IPR050445">
    <property type="entry name" value="Bact_polysacc_biosynth/exp"/>
</dbReference>
<keyword evidence="5" id="KW-0418">Kinase</keyword>
<dbReference type="PANTHER" id="PTHR32309:SF13">
    <property type="entry name" value="FERRIC ENTEROBACTIN TRANSPORT PROTEIN FEPE"/>
    <property type="match status" value="1"/>
</dbReference>
<accession>A0ABY2QEL4</accession>
<dbReference type="EMBL" id="SSTI01000012">
    <property type="protein sequence ID" value="THG38119.1"/>
    <property type="molecule type" value="Genomic_DNA"/>
</dbReference>
<dbReference type="InterPro" id="IPR005702">
    <property type="entry name" value="Wzc-like_C"/>
</dbReference>
<keyword evidence="6" id="KW-0067">ATP-binding</keyword>
<evidence type="ECO:0000256" key="4">
    <source>
        <dbReference type="ARBA" id="ARBA00022741"/>
    </source>
</evidence>
<evidence type="ECO:0000313" key="11">
    <source>
        <dbReference type="EMBL" id="THG38119.1"/>
    </source>
</evidence>
<name>A0ABY2QEL4_9SPHN</name>
<evidence type="ECO:0000256" key="7">
    <source>
        <dbReference type="ARBA" id="ARBA00023137"/>
    </source>
</evidence>
<feature type="region of interest" description="Disordered" evidence="9">
    <location>
        <begin position="30"/>
        <end position="83"/>
    </location>
</feature>
<reference evidence="11 12" key="1">
    <citation type="submission" date="2019-04" db="EMBL/GenBank/DDBJ databases">
        <title>Microbes associate with the intestines of laboratory mice.</title>
        <authorList>
            <person name="Navarre W."/>
            <person name="Wong E."/>
            <person name="Huang K.C."/>
            <person name="Tropini C."/>
            <person name="Ng K."/>
            <person name="Yu B."/>
        </authorList>
    </citation>
    <scope>NUCLEOTIDE SEQUENCE [LARGE SCALE GENOMIC DNA]</scope>
    <source>
        <strain evidence="11 12">NM83_B4-11</strain>
    </source>
</reference>
<evidence type="ECO:0000256" key="8">
    <source>
        <dbReference type="ARBA" id="ARBA00051245"/>
    </source>
</evidence>
<comment type="similarity">
    <text evidence="1">Belongs to the CpsD/CapB family.</text>
</comment>
<keyword evidence="4" id="KW-0547">Nucleotide-binding</keyword>
<dbReference type="Pfam" id="PF13614">
    <property type="entry name" value="AAA_31"/>
    <property type="match status" value="1"/>
</dbReference>
<dbReference type="Gene3D" id="3.40.50.300">
    <property type="entry name" value="P-loop containing nucleotide triphosphate hydrolases"/>
    <property type="match status" value="1"/>
</dbReference>
<dbReference type="EC" id="2.7.10.2" evidence="2"/>
<keyword evidence="3" id="KW-0808">Transferase</keyword>
<comment type="catalytic activity">
    <reaction evidence="8">
        <text>L-tyrosyl-[protein] + ATP = O-phospho-L-tyrosyl-[protein] + ADP + H(+)</text>
        <dbReference type="Rhea" id="RHEA:10596"/>
        <dbReference type="Rhea" id="RHEA-COMP:10136"/>
        <dbReference type="Rhea" id="RHEA-COMP:20101"/>
        <dbReference type="ChEBI" id="CHEBI:15378"/>
        <dbReference type="ChEBI" id="CHEBI:30616"/>
        <dbReference type="ChEBI" id="CHEBI:46858"/>
        <dbReference type="ChEBI" id="CHEBI:61978"/>
        <dbReference type="ChEBI" id="CHEBI:456216"/>
        <dbReference type="EC" id="2.7.10.2"/>
    </reaction>
</comment>
<evidence type="ECO:0000256" key="1">
    <source>
        <dbReference type="ARBA" id="ARBA00007316"/>
    </source>
</evidence>
<dbReference type="RefSeq" id="WP_125946111.1">
    <property type="nucleotide sequence ID" value="NZ_SSTI01000012.1"/>
</dbReference>
<evidence type="ECO:0000256" key="6">
    <source>
        <dbReference type="ARBA" id="ARBA00022840"/>
    </source>
</evidence>
<keyword evidence="7" id="KW-0829">Tyrosine-protein kinase</keyword>
<evidence type="ECO:0000256" key="2">
    <source>
        <dbReference type="ARBA" id="ARBA00011903"/>
    </source>
</evidence>
<dbReference type="InterPro" id="IPR025669">
    <property type="entry name" value="AAA_dom"/>
</dbReference>
<proteinExistence type="inferred from homology"/>
<gene>
    <name evidence="11" type="ORF">E5988_14875</name>
</gene>
<evidence type="ECO:0000259" key="10">
    <source>
        <dbReference type="Pfam" id="PF13614"/>
    </source>
</evidence>
<comment type="caution">
    <text evidence="11">The sequence shown here is derived from an EMBL/GenBank/DDBJ whole genome shotgun (WGS) entry which is preliminary data.</text>
</comment>
<keyword evidence="12" id="KW-1185">Reference proteome</keyword>
<dbReference type="CDD" id="cd05387">
    <property type="entry name" value="BY-kinase"/>
    <property type="match status" value="1"/>
</dbReference>
<feature type="domain" description="AAA" evidence="10">
    <location>
        <begin position="187"/>
        <end position="315"/>
    </location>
</feature>
<dbReference type="SUPFAM" id="SSF52540">
    <property type="entry name" value="P-loop containing nucleoside triphosphate hydrolases"/>
    <property type="match status" value="1"/>
</dbReference>
<dbReference type="Proteomes" id="UP000308038">
    <property type="component" value="Unassembled WGS sequence"/>
</dbReference>
<evidence type="ECO:0000256" key="3">
    <source>
        <dbReference type="ARBA" id="ARBA00022679"/>
    </source>
</evidence>
<evidence type="ECO:0000313" key="12">
    <source>
        <dbReference type="Proteomes" id="UP000308038"/>
    </source>
</evidence>
<evidence type="ECO:0000256" key="5">
    <source>
        <dbReference type="ARBA" id="ARBA00022777"/>
    </source>
</evidence>
<dbReference type="PANTHER" id="PTHR32309">
    <property type="entry name" value="TYROSINE-PROTEIN KINASE"/>
    <property type="match status" value="1"/>
</dbReference>
<dbReference type="InterPro" id="IPR027417">
    <property type="entry name" value="P-loop_NTPase"/>
</dbReference>
<organism evidence="11 12">
    <name type="scientific">Sphingomonas olei</name>
    <dbReference type="NCBI Taxonomy" id="1886787"/>
    <lineage>
        <taxon>Bacteria</taxon>
        <taxon>Pseudomonadati</taxon>
        <taxon>Pseudomonadota</taxon>
        <taxon>Alphaproteobacteria</taxon>
        <taxon>Sphingomonadales</taxon>
        <taxon>Sphingomonadaceae</taxon>
        <taxon>Sphingomonas</taxon>
    </lineage>
</organism>